<comment type="caution">
    <text evidence="2">The sequence shown here is derived from an EMBL/GenBank/DDBJ whole genome shotgun (WGS) entry which is preliminary data.</text>
</comment>
<dbReference type="InterPro" id="IPR039777">
    <property type="entry name" value="IFRD"/>
</dbReference>
<organism evidence="2 3">
    <name type="scientific">Lasiosphaeria hispida</name>
    <dbReference type="NCBI Taxonomy" id="260671"/>
    <lineage>
        <taxon>Eukaryota</taxon>
        <taxon>Fungi</taxon>
        <taxon>Dikarya</taxon>
        <taxon>Ascomycota</taxon>
        <taxon>Pezizomycotina</taxon>
        <taxon>Sordariomycetes</taxon>
        <taxon>Sordariomycetidae</taxon>
        <taxon>Sordariales</taxon>
        <taxon>Lasiosphaeriaceae</taxon>
        <taxon>Lasiosphaeria</taxon>
    </lineage>
</organism>
<dbReference type="PANTHER" id="PTHR12354">
    <property type="entry name" value="INTERFERON-RELATED DEVELOPMENTAL REGULATOR"/>
    <property type="match status" value="1"/>
</dbReference>
<dbReference type="EMBL" id="JAUIQD010000002">
    <property type="protein sequence ID" value="KAK3359093.1"/>
    <property type="molecule type" value="Genomic_DNA"/>
</dbReference>
<dbReference type="AlphaFoldDB" id="A0AAJ0MHB4"/>
<feature type="domain" description="Interferon-related developmental regulator N-terminal" evidence="1">
    <location>
        <begin position="3"/>
        <end position="162"/>
    </location>
</feature>
<dbReference type="Pfam" id="PF05004">
    <property type="entry name" value="IFRD"/>
    <property type="match status" value="1"/>
</dbReference>
<proteinExistence type="predicted"/>
<protein>
    <recommendedName>
        <fullName evidence="1">Interferon-related developmental regulator N-terminal domain-containing protein</fullName>
    </recommendedName>
</protein>
<accession>A0AAJ0MHB4</accession>
<evidence type="ECO:0000313" key="2">
    <source>
        <dbReference type="EMBL" id="KAK3359093.1"/>
    </source>
</evidence>
<evidence type="ECO:0000259" key="1">
    <source>
        <dbReference type="Pfam" id="PF05004"/>
    </source>
</evidence>
<dbReference type="PANTHER" id="PTHR12354:SF1">
    <property type="entry name" value="INTERFERON-RELATED DEVELOPMENTAL REGULATOR 1"/>
    <property type="match status" value="1"/>
</dbReference>
<keyword evidence="3" id="KW-1185">Reference proteome</keyword>
<evidence type="ECO:0000313" key="3">
    <source>
        <dbReference type="Proteomes" id="UP001275084"/>
    </source>
</evidence>
<name>A0AAJ0MHB4_9PEZI</name>
<dbReference type="InterPro" id="IPR007701">
    <property type="entry name" value="Interferon-rel_develop_reg_N"/>
</dbReference>
<reference evidence="2" key="1">
    <citation type="journal article" date="2023" name="Mol. Phylogenet. Evol.">
        <title>Genome-scale phylogeny and comparative genomics of the fungal order Sordariales.</title>
        <authorList>
            <person name="Hensen N."/>
            <person name="Bonometti L."/>
            <person name="Westerberg I."/>
            <person name="Brannstrom I.O."/>
            <person name="Guillou S."/>
            <person name="Cros-Aarteil S."/>
            <person name="Calhoun S."/>
            <person name="Haridas S."/>
            <person name="Kuo A."/>
            <person name="Mondo S."/>
            <person name="Pangilinan J."/>
            <person name="Riley R."/>
            <person name="LaButti K."/>
            <person name="Andreopoulos B."/>
            <person name="Lipzen A."/>
            <person name="Chen C."/>
            <person name="Yan M."/>
            <person name="Daum C."/>
            <person name="Ng V."/>
            <person name="Clum A."/>
            <person name="Steindorff A."/>
            <person name="Ohm R.A."/>
            <person name="Martin F."/>
            <person name="Silar P."/>
            <person name="Natvig D.O."/>
            <person name="Lalanne C."/>
            <person name="Gautier V."/>
            <person name="Ament-Velasquez S.L."/>
            <person name="Kruys A."/>
            <person name="Hutchinson M.I."/>
            <person name="Powell A.J."/>
            <person name="Barry K."/>
            <person name="Miller A.N."/>
            <person name="Grigoriev I.V."/>
            <person name="Debuchy R."/>
            <person name="Gladieux P."/>
            <person name="Hiltunen Thoren M."/>
            <person name="Johannesson H."/>
        </authorList>
    </citation>
    <scope>NUCLEOTIDE SEQUENCE</scope>
    <source>
        <strain evidence="2">CBS 955.72</strain>
    </source>
</reference>
<gene>
    <name evidence="2" type="ORF">B0T25DRAFT_514701</name>
</gene>
<reference evidence="2" key="2">
    <citation type="submission" date="2023-06" db="EMBL/GenBank/DDBJ databases">
        <authorList>
            <consortium name="Lawrence Berkeley National Laboratory"/>
            <person name="Haridas S."/>
            <person name="Hensen N."/>
            <person name="Bonometti L."/>
            <person name="Westerberg I."/>
            <person name="Brannstrom I.O."/>
            <person name="Guillou S."/>
            <person name="Cros-Aarteil S."/>
            <person name="Calhoun S."/>
            <person name="Kuo A."/>
            <person name="Mondo S."/>
            <person name="Pangilinan J."/>
            <person name="Riley R."/>
            <person name="Labutti K."/>
            <person name="Andreopoulos B."/>
            <person name="Lipzen A."/>
            <person name="Chen C."/>
            <person name="Yanf M."/>
            <person name="Daum C."/>
            <person name="Ng V."/>
            <person name="Clum A."/>
            <person name="Steindorff A."/>
            <person name="Ohm R."/>
            <person name="Martin F."/>
            <person name="Silar P."/>
            <person name="Natvig D."/>
            <person name="Lalanne C."/>
            <person name="Gautier V."/>
            <person name="Ament-Velasquez S.L."/>
            <person name="Kruys A."/>
            <person name="Hutchinson M.I."/>
            <person name="Powell A.J."/>
            <person name="Barry K."/>
            <person name="Miller A.N."/>
            <person name="Grigoriev I.V."/>
            <person name="Debuchy R."/>
            <person name="Gladieux P."/>
            <person name="Thoren M.H."/>
            <person name="Johannesson H."/>
        </authorList>
    </citation>
    <scope>NUCLEOTIDE SEQUENCE</scope>
    <source>
        <strain evidence="2">CBS 955.72</strain>
    </source>
</reference>
<sequence length="188" mass="20436">MMSDENEKFKIKAIDALSIALQCGGGDTSSAEEVFEAVSSDDSSVNADNSAKVAIAAIQAWVFGGGVTGDSTHKQYQAFEIFFDQLERVETEVQCSAGAAIAYLLEQTGNLEETAERAMKYAKRSTLRCLTEILRKSGRPGMNRKERKNFRSEITDIITSLELGAGPGYLTNVGRRKVAGHSSEFYCG</sequence>
<dbReference type="Proteomes" id="UP001275084">
    <property type="component" value="Unassembled WGS sequence"/>
</dbReference>